<keyword evidence="3" id="KW-1185">Reference proteome</keyword>
<evidence type="ECO:0000313" key="2">
    <source>
        <dbReference type="EMBL" id="MDQ0753006.1"/>
    </source>
</evidence>
<proteinExistence type="predicted"/>
<comment type="caution">
    <text evidence="2">The sequence shown here is derived from an EMBL/GenBank/DDBJ whole genome shotgun (WGS) entry which is preliminary data.</text>
</comment>
<evidence type="ECO:0000256" key="1">
    <source>
        <dbReference type="SAM" id="MobiDB-lite"/>
    </source>
</evidence>
<dbReference type="Proteomes" id="UP001232755">
    <property type="component" value="Unassembled WGS sequence"/>
</dbReference>
<evidence type="ECO:0000313" key="3">
    <source>
        <dbReference type="Proteomes" id="UP001232755"/>
    </source>
</evidence>
<reference evidence="2 3" key="1">
    <citation type="submission" date="2023-07" db="EMBL/GenBank/DDBJ databases">
        <title>Comparative genomics of wheat-associated soil bacteria to identify genetic determinants of phenazine resistance.</title>
        <authorList>
            <person name="Mouncey N."/>
        </authorList>
    </citation>
    <scope>NUCLEOTIDE SEQUENCE [LARGE SCALE GENOMIC DNA]</scope>
    <source>
        <strain evidence="2 3">B3I12</strain>
    </source>
</reference>
<feature type="region of interest" description="Disordered" evidence="1">
    <location>
        <begin position="44"/>
        <end position="180"/>
    </location>
</feature>
<feature type="region of interest" description="Disordered" evidence="1">
    <location>
        <begin position="1"/>
        <end position="20"/>
    </location>
</feature>
<organism evidence="2 3">
    <name type="scientific">Streptomyces africanus</name>
    <dbReference type="NCBI Taxonomy" id="231024"/>
    <lineage>
        <taxon>Bacteria</taxon>
        <taxon>Bacillati</taxon>
        <taxon>Actinomycetota</taxon>
        <taxon>Actinomycetes</taxon>
        <taxon>Kitasatosporales</taxon>
        <taxon>Streptomycetaceae</taxon>
        <taxon>Streptomyces</taxon>
    </lineage>
</organism>
<sequence>MRNRREISAPASRGVPVGVGLHDRPEAAVRLVVHVDRDVVDRAARQAGPRGDGVREPQRPVQEHQVDAQVAQPAAADESQVGEDVPVRVALVPQAVGHRAGGPPQEFGDGDAAVDGQPERHHVGGHAGDAEFPSGGPPGDGDTEDDVARSGRTLPVQGGGREGEAGEAGAQPACRRPQVGGRGRVAVVHVQQRRPGKVPGAVSSRAVQVRQVRQRLEPEGPVPFVCRRPEVGAVRVVQYGPRLQRAVRGFPPGRERRVDVRHAGGERREAGPVEDDVVGALVPEDPVRPQAEHGVGGQRAGEEVRRTVQVGRHPLLGRRAGVLGGAEVGDVHGKVRRVVDVLPGCPALQPEPEPTGLRLAHGVPQRRQEELDVHVTADVHVLGDVVHAAAGFELLGVPDA</sequence>
<dbReference type="EMBL" id="JAUSYP010000001">
    <property type="protein sequence ID" value="MDQ0753006.1"/>
    <property type="molecule type" value="Genomic_DNA"/>
</dbReference>
<name>A0ABU0R020_9ACTN</name>
<gene>
    <name evidence="2" type="ORF">QF034_007237</name>
</gene>
<feature type="compositionally biased region" description="Low complexity" evidence="1">
    <location>
        <begin position="167"/>
        <end position="180"/>
    </location>
</feature>
<protein>
    <submittedName>
        <fullName evidence="2">Uncharacterized protein</fullName>
    </submittedName>
</protein>
<accession>A0ABU0R020</accession>
<feature type="compositionally biased region" description="Low complexity" evidence="1">
    <location>
        <begin position="67"/>
        <end position="77"/>
    </location>
</feature>
<feature type="compositionally biased region" description="Basic and acidic residues" evidence="1">
    <location>
        <begin position="52"/>
        <end position="66"/>
    </location>
</feature>